<comment type="caution">
    <text evidence="1">The sequence shown here is derived from an EMBL/GenBank/DDBJ whole genome shotgun (WGS) entry which is preliminary data.</text>
</comment>
<dbReference type="EMBL" id="NHRJ02000002">
    <property type="protein sequence ID" value="PZE21585.1"/>
    <property type="molecule type" value="Genomic_DNA"/>
</dbReference>
<accession>A0A2W1NQ15</accession>
<dbReference type="Gene3D" id="3.30.360.10">
    <property type="entry name" value="Dihydrodipicolinate Reductase, domain 2"/>
    <property type="match status" value="1"/>
</dbReference>
<keyword evidence="2" id="KW-1185">Reference proteome</keyword>
<gene>
    <name evidence="1" type="ORF">CBW46_003900</name>
</gene>
<evidence type="ECO:0000313" key="1">
    <source>
        <dbReference type="EMBL" id="PZE21585.1"/>
    </source>
</evidence>
<dbReference type="OrthoDB" id="9815825at2"/>
<dbReference type="AlphaFoldDB" id="A0A2W1NQ15"/>
<dbReference type="RefSeq" id="WP_089198727.1">
    <property type="nucleotide sequence ID" value="NZ_NHRJ02000002.1"/>
</dbReference>
<sequence length="96" mass="10738">MFGDKQEAGTFDVEDLATGFIRFGNGATLQIEFSWASNIEEEASSLELRGSKAGVSFKHEDLKLFTEIEGTLCDIRPRLAKENRKLWPTVNTLNIS</sequence>
<protein>
    <submittedName>
        <fullName evidence="1">Uncharacterized protein</fullName>
    </submittedName>
</protein>
<organism evidence="1 2">
    <name type="scientific">Paenibacillus xerothermodurans</name>
    <dbReference type="NCBI Taxonomy" id="1977292"/>
    <lineage>
        <taxon>Bacteria</taxon>
        <taxon>Bacillati</taxon>
        <taxon>Bacillota</taxon>
        <taxon>Bacilli</taxon>
        <taxon>Bacillales</taxon>
        <taxon>Paenibacillaceae</taxon>
        <taxon>Paenibacillus</taxon>
    </lineage>
</organism>
<name>A0A2W1NQ15_PAEXE</name>
<proteinExistence type="predicted"/>
<dbReference type="Proteomes" id="UP000214746">
    <property type="component" value="Unassembled WGS sequence"/>
</dbReference>
<evidence type="ECO:0000313" key="2">
    <source>
        <dbReference type="Proteomes" id="UP000214746"/>
    </source>
</evidence>
<dbReference type="SUPFAM" id="SSF55347">
    <property type="entry name" value="Glyceraldehyde-3-phosphate dehydrogenase-like, C-terminal domain"/>
    <property type="match status" value="1"/>
</dbReference>
<reference evidence="1" key="1">
    <citation type="submission" date="2018-06" db="EMBL/GenBank/DDBJ databases">
        <title>Paenibacillus xerothermodurans sp. nov. an extremely dry heat resistant spore forming bacterium isolated from the soil of Cape Canaveral, Florida.</title>
        <authorList>
            <person name="Seuylemezian A."/>
            <person name="Kaur N."/>
            <person name="Patil P."/>
            <person name="Patil P."/>
            <person name="Mayilraj S."/>
            <person name="Vaishampayan P."/>
        </authorList>
    </citation>
    <scope>NUCLEOTIDE SEQUENCE [LARGE SCALE GENOMIC DNA]</scope>
    <source>
        <strain evidence="1">ATCC 27380</strain>
    </source>
</reference>